<dbReference type="InterPro" id="IPR039420">
    <property type="entry name" value="WalR-like"/>
</dbReference>
<dbReference type="PROSITE" id="PS50110">
    <property type="entry name" value="RESPONSE_REGULATORY"/>
    <property type="match status" value="1"/>
</dbReference>
<sequence length="232" mass="25771">MIRVLIVEDDPEIASLIKRYLAKEGMECVHADTGPLSLTAFAEKGPFQLVLLDLMLPGMDGLEVLRRVRATSHVPVIILTAKDGETDKIIGLGCGADDYMIKPFSIFELTARVKALVRRYVDFSGEAAAGSTTSLSCGDLVIDPEQCSVSRNGQDLGLTAKEFQIVFLLASHPKKVFTRENLYSRVWGEEYIGAENTISVHIRRLRAKIERDPAQPEWIVTVWGMGYKWGET</sequence>
<evidence type="ECO:0000313" key="12">
    <source>
        <dbReference type="Proteomes" id="UP000249890"/>
    </source>
</evidence>
<dbReference type="SUPFAM" id="SSF46894">
    <property type="entry name" value="C-terminal effector domain of the bipartite response regulators"/>
    <property type="match status" value="1"/>
</dbReference>
<dbReference type="Proteomes" id="UP000249890">
    <property type="component" value="Chromosome"/>
</dbReference>
<dbReference type="GO" id="GO:0000976">
    <property type="term" value="F:transcription cis-regulatory region binding"/>
    <property type="evidence" value="ECO:0007669"/>
    <property type="project" value="TreeGrafter"/>
</dbReference>
<dbReference type="GO" id="GO:0032993">
    <property type="term" value="C:protein-DNA complex"/>
    <property type="evidence" value="ECO:0007669"/>
    <property type="project" value="TreeGrafter"/>
</dbReference>
<dbReference type="PROSITE" id="PS51755">
    <property type="entry name" value="OMPR_PHOB"/>
    <property type="match status" value="1"/>
</dbReference>
<gene>
    <name evidence="11" type="ORF">B9T62_29340</name>
</gene>
<dbReference type="GO" id="GO:0005829">
    <property type="term" value="C:cytosol"/>
    <property type="evidence" value="ECO:0007669"/>
    <property type="project" value="TreeGrafter"/>
</dbReference>
<dbReference type="CDD" id="cd17574">
    <property type="entry name" value="REC_OmpR"/>
    <property type="match status" value="1"/>
</dbReference>
<dbReference type="PANTHER" id="PTHR48111">
    <property type="entry name" value="REGULATOR OF RPOS"/>
    <property type="match status" value="1"/>
</dbReference>
<protein>
    <submittedName>
        <fullName evidence="11">DNA-binding response regulator</fullName>
    </submittedName>
</protein>
<keyword evidence="4" id="KW-0805">Transcription regulation</keyword>
<feature type="domain" description="Response regulatory" evidence="9">
    <location>
        <begin position="3"/>
        <end position="117"/>
    </location>
</feature>
<dbReference type="Gene3D" id="6.10.250.690">
    <property type="match status" value="1"/>
</dbReference>
<evidence type="ECO:0000256" key="4">
    <source>
        <dbReference type="ARBA" id="ARBA00023015"/>
    </source>
</evidence>
<comment type="subcellular location">
    <subcellularLocation>
        <location evidence="1">Cytoplasm</location>
    </subcellularLocation>
</comment>
<name>A0A2Z2KFD8_9BACL</name>
<evidence type="ECO:0000259" key="10">
    <source>
        <dbReference type="PROSITE" id="PS51755"/>
    </source>
</evidence>
<evidence type="ECO:0000256" key="2">
    <source>
        <dbReference type="ARBA" id="ARBA00022553"/>
    </source>
</evidence>
<dbReference type="Gene3D" id="1.10.10.10">
    <property type="entry name" value="Winged helix-like DNA-binding domain superfamily/Winged helix DNA-binding domain"/>
    <property type="match status" value="1"/>
</dbReference>
<dbReference type="FunFam" id="1.10.10.10:FF:000018">
    <property type="entry name" value="DNA-binding response regulator ResD"/>
    <property type="match status" value="1"/>
</dbReference>
<evidence type="ECO:0000256" key="1">
    <source>
        <dbReference type="ARBA" id="ARBA00004496"/>
    </source>
</evidence>
<dbReference type="EMBL" id="CP021780">
    <property type="protein sequence ID" value="ASA24497.1"/>
    <property type="molecule type" value="Genomic_DNA"/>
</dbReference>
<dbReference type="FunFam" id="3.40.50.2300:FF:000001">
    <property type="entry name" value="DNA-binding response regulator PhoB"/>
    <property type="match status" value="1"/>
</dbReference>
<dbReference type="GO" id="GO:0006355">
    <property type="term" value="P:regulation of DNA-templated transcription"/>
    <property type="evidence" value="ECO:0007669"/>
    <property type="project" value="InterPro"/>
</dbReference>
<proteinExistence type="predicted"/>
<evidence type="ECO:0000256" key="6">
    <source>
        <dbReference type="ARBA" id="ARBA00023163"/>
    </source>
</evidence>
<keyword evidence="5 8" id="KW-0238">DNA-binding</keyword>
<dbReference type="InterPro" id="IPR001867">
    <property type="entry name" value="OmpR/PhoB-type_DNA-bd"/>
</dbReference>
<dbReference type="KEGG" id="pdh:B9T62_29340"/>
<evidence type="ECO:0000256" key="7">
    <source>
        <dbReference type="PROSITE-ProRule" id="PRU00169"/>
    </source>
</evidence>
<dbReference type="GO" id="GO:0000156">
    <property type="term" value="F:phosphorelay response regulator activity"/>
    <property type="evidence" value="ECO:0007669"/>
    <property type="project" value="TreeGrafter"/>
</dbReference>
<evidence type="ECO:0000256" key="5">
    <source>
        <dbReference type="ARBA" id="ARBA00023125"/>
    </source>
</evidence>
<feature type="modified residue" description="4-aspartylphosphate" evidence="7">
    <location>
        <position position="53"/>
    </location>
</feature>
<evidence type="ECO:0000313" key="11">
    <source>
        <dbReference type="EMBL" id="ASA24497.1"/>
    </source>
</evidence>
<feature type="DNA-binding region" description="OmpR/PhoB-type" evidence="8">
    <location>
        <begin position="132"/>
        <end position="231"/>
    </location>
</feature>
<keyword evidence="3" id="KW-0902">Two-component regulatory system</keyword>
<dbReference type="Gene3D" id="3.40.50.2300">
    <property type="match status" value="1"/>
</dbReference>
<dbReference type="SMART" id="SM00862">
    <property type="entry name" value="Trans_reg_C"/>
    <property type="match status" value="1"/>
</dbReference>
<keyword evidence="2 7" id="KW-0597">Phosphoprotein</keyword>
<dbReference type="InterPro" id="IPR036388">
    <property type="entry name" value="WH-like_DNA-bd_sf"/>
</dbReference>
<keyword evidence="6" id="KW-0804">Transcription</keyword>
<dbReference type="InterPro" id="IPR011006">
    <property type="entry name" value="CheY-like_superfamily"/>
</dbReference>
<evidence type="ECO:0000256" key="8">
    <source>
        <dbReference type="PROSITE-ProRule" id="PRU01091"/>
    </source>
</evidence>
<dbReference type="InterPro" id="IPR016032">
    <property type="entry name" value="Sig_transdc_resp-reg_C-effctor"/>
</dbReference>
<evidence type="ECO:0000259" key="9">
    <source>
        <dbReference type="PROSITE" id="PS50110"/>
    </source>
</evidence>
<dbReference type="RefSeq" id="WP_087918467.1">
    <property type="nucleotide sequence ID" value="NZ_CP021780.1"/>
</dbReference>
<dbReference type="CDD" id="cd00383">
    <property type="entry name" value="trans_reg_C"/>
    <property type="match status" value="1"/>
</dbReference>
<dbReference type="Pfam" id="PF00072">
    <property type="entry name" value="Response_reg"/>
    <property type="match status" value="1"/>
</dbReference>
<dbReference type="Pfam" id="PF00486">
    <property type="entry name" value="Trans_reg_C"/>
    <property type="match status" value="1"/>
</dbReference>
<dbReference type="SMART" id="SM00448">
    <property type="entry name" value="REC"/>
    <property type="match status" value="1"/>
</dbReference>
<reference evidence="11 12" key="1">
    <citation type="submission" date="2017-06" db="EMBL/GenBank/DDBJ databases">
        <title>Complete genome sequence of Paenibacillus donghaensis KCTC 13049T isolated from East Sea sediment, South Korea.</title>
        <authorList>
            <person name="Jung B.K."/>
            <person name="Hong S.-J."/>
            <person name="Shin J.-H."/>
        </authorList>
    </citation>
    <scope>NUCLEOTIDE SEQUENCE [LARGE SCALE GENOMIC DNA]</scope>
    <source>
        <strain evidence="11 12">KCTC 13049</strain>
    </source>
</reference>
<feature type="domain" description="OmpR/PhoB-type" evidence="10">
    <location>
        <begin position="132"/>
        <end position="231"/>
    </location>
</feature>
<organism evidence="11 12">
    <name type="scientific">Paenibacillus donghaensis</name>
    <dbReference type="NCBI Taxonomy" id="414771"/>
    <lineage>
        <taxon>Bacteria</taxon>
        <taxon>Bacillati</taxon>
        <taxon>Bacillota</taxon>
        <taxon>Bacilli</taxon>
        <taxon>Bacillales</taxon>
        <taxon>Paenibacillaceae</taxon>
        <taxon>Paenibacillus</taxon>
    </lineage>
</organism>
<dbReference type="AlphaFoldDB" id="A0A2Z2KFD8"/>
<evidence type="ECO:0000256" key="3">
    <source>
        <dbReference type="ARBA" id="ARBA00023012"/>
    </source>
</evidence>
<dbReference type="SUPFAM" id="SSF52172">
    <property type="entry name" value="CheY-like"/>
    <property type="match status" value="1"/>
</dbReference>
<accession>A0A2Z2KFD8</accession>
<keyword evidence="12" id="KW-1185">Reference proteome</keyword>
<dbReference type="OrthoDB" id="9790442at2"/>
<dbReference type="PANTHER" id="PTHR48111:SF26">
    <property type="entry name" value="STAGE 0 SPORULATION PROTEIN A HOMOLOG"/>
    <property type="match status" value="1"/>
</dbReference>
<dbReference type="InterPro" id="IPR001789">
    <property type="entry name" value="Sig_transdc_resp-reg_receiver"/>
</dbReference>